<sequence length="52" mass="5958">MEYELRMTDNNNKIWGLIVGTNDYDGAKKIAEATLNEKGLTLVKMEFYKGDD</sequence>
<dbReference type="AlphaFoldDB" id="A0A0F9MWN3"/>
<gene>
    <name evidence="1" type="ORF">LCGC14_1333700</name>
</gene>
<reference evidence="1" key="1">
    <citation type="journal article" date="2015" name="Nature">
        <title>Complex archaea that bridge the gap between prokaryotes and eukaryotes.</title>
        <authorList>
            <person name="Spang A."/>
            <person name="Saw J.H."/>
            <person name="Jorgensen S.L."/>
            <person name="Zaremba-Niedzwiedzka K."/>
            <person name="Martijn J."/>
            <person name="Lind A.E."/>
            <person name="van Eijk R."/>
            <person name="Schleper C."/>
            <person name="Guy L."/>
            <person name="Ettema T.J."/>
        </authorList>
    </citation>
    <scope>NUCLEOTIDE SEQUENCE</scope>
</reference>
<proteinExistence type="predicted"/>
<comment type="caution">
    <text evidence="1">The sequence shown here is derived from an EMBL/GenBank/DDBJ whole genome shotgun (WGS) entry which is preliminary data.</text>
</comment>
<dbReference type="EMBL" id="LAZR01008086">
    <property type="protein sequence ID" value="KKM81050.1"/>
    <property type="molecule type" value="Genomic_DNA"/>
</dbReference>
<evidence type="ECO:0008006" key="2">
    <source>
        <dbReference type="Google" id="ProtNLM"/>
    </source>
</evidence>
<name>A0A0F9MWN3_9ZZZZ</name>
<organism evidence="1">
    <name type="scientific">marine sediment metagenome</name>
    <dbReference type="NCBI Taxonomy" id="412755"/>
    <lineage>
        <taxon>unclassified sequences</taxon>
        <taxon>metagenomes</taxon>
        <taxon>ecological metagenomes</taxon>
    </lineage>
</organism>
<evidence type="ECO:0000313" key="1">
    <source>
        <dbReference type="EMBL" id="KKM81050.1"/>
    </source>
</evidence>
<accession>A0A0F9MWN3</accession>
<protein>
    <recommendedName>
        <fullName evidence="2">SPOR domain-containing protein</fullName>
    </recommendedName>
</protein>